<dbReference type="EMBL" id="PVNG01000013">
    <property type="protein sequence ID" value="PRX62360.1"/>
    <property type="molecule type" value="Genomic_DNA"/>
</dbReference>
<name>A0A2T0MUI6_9ACTN</name>
<keyword evidence="3" id="KW-1185">Reference proteome</keyword>
<gene>
    <name evidence="2" type="ORF">B0I32_113314</name>
</gene>
<comment type="caution">
    <text evidence="2">The sequence shown here is derived from an EMBL/GenBank/DDBJ whole genome shotgun (WGS) entry which is preliminary data.</text>
</comment>
<keyword evidence="1" id="KW-0812">Transmembrane</keyword>
<feature type="transmembrane region" description="Helical" evidence="1">
    <location>
        <begin position="12"/>
        <end position="32"/>
    </location>
</feature>
<dbReference type="AlphaFoldDB" id="A0A2T0MUI6"/>
<dbReference type="RefSeq" id="WP_106245370.1">
    <property type="nucleotide sequence ID" value="NZ_PVNG01000013.1"/>
</dbReference>
<sequence>MTGTGEGPARWVRVAGIAAAIVVLLVVAGMLIGGGGLSHRIPDHGGSASPAGAPKGAHE</sequence>
<keyword evidence="1" id="KW-1133">Transmembrane helix</keyword>
<protein>
    <submittedName>
        <fullName evidence="2">Uncharacterized protein</fullName>
    </submittedName>
</protein>
<evidence type="ECO:0000313" key="2">
    <source>
        <dbReference type="EMBL" id="PRX62360.1"/>
    </source>
</evidence>
<keyword evidence="1" id="KW-0472">Membrane</keyword>
<accession>A0A2T0MUI6</accession>
<organism evidence="2 3">
    <name type="scientific">Nonomuraea fuscirosea</name>
    <dbReference type="NCBI Taxonomy" id="1291556"/>
    <lineage>
        <taxon>Bacteria</taxon>
        <taxon>Bacillati</taxon>
        <taxon>Actinomycetota</taxon>
        <taxon>Actinomycetes</taxon>
        <taxon>Streptosporangiales</taxon>
        <taxon>Streptosporangiaceae</taxon>
        <taxon>Nonomuraea</taxon>
    </lineage>
</organism>
<evidence type="ECO:0000313" key="3">
    <source>
        <dbReference type="Proteomes" id="UP000238312"/>
    </source>
</evidence>
<reference evidence="2 3" key="1">
    <citation type="submission" date="2018-03" db="EMBL/GenBank/DDBJ databases">
        <title>Genomic Encyclopedia of Type Strains, Phase III (KMG-III): the genomes of soil and plant-associated and newly described type strains.</title>
        <authorList>
            <person name="Whitman W."/>
        </authorList>
    </citation>
    <scope>NUCLEOTIDE SEQUENCE [LARGE SCALE GENOMIC DNA]</scope>
    <source>
        <strain evidence="2 3">CGMCC 4.7104</strain>
    </source>
</reference>
<dbReference type="Proteomes" id="UP000238312">
    <property type="component" value="Unassembled WGS sequence"/>
</dbReference>
<evidence type="ECO:0000256" key="1">
    <source>
        <dbReference type="SAM" id="Phobius"/>
    </source>
</evidence>
<proteinExistence type="predicted"/>